<evidence type="ECO:0000313" key="1">
    <source>
        <dbReference type="EMBL" id="CAI9559773.1"/>
    </source>
</evidence>
<dbReference type="Proteomes" id="UP001162483">
    <property type="component" value="Unassembled WGS sequence"/>
</dbReference>
<comment type="caution">
    <text evidence="1">The sequence shown here is derived from an EMBL/GenBank/DDBJ whole genome shotgun (WGS) entry which is preliminary data.</text>
</comment>
<protein>
    <submittedName>
        <fullName evidence="1">Uncharacterized protein</fullName>
    </submittedName>
</protein>
<feature type="non-terminal residue" evidence="1">
    <location>
        <position position="1"/>
    </location>
</feature>
<name>A0ABN9CJW8_9NEOB</name>
<keyword evidence="2" id="KW-1185">Reference proteome</keyword>
<accession>A0ABN9CJW8</accession>
<feature type="non-terminal residue" evidence="1">
    <location>
        <position position="141"/>
    </location>
</feature>
<proteinExistence type="predicted"/>
<sequence length="141" mass="15479">SGPPILTAHAWLRERAAWRSAVRCVPWTQRITDHGKSRRCQLGHVIICVKSQLITDHQGTDDQCALMISVAPAVPPVSVHQCLMSVPHQCYISVHINATYQCPSELPFSVTHQCQSVPPINATYQCASVPPNSASQCRLSV</sequence>
<organism evidence="1 2">
    <name type="scientific">Staurois parvus</name>
    <dbReference type="NCBI Taxonomy" id="386267"/>
    <lineage>
        <taxon>Eukaryota</taxon>
        <taxon>Metazoa</taxon>
        <taxon>Chordata</taxon>
        <taxon>Craniata</taxon>
        <taxon>Vertebrata</taxon>
        <taxon>Euteleostomi</taxon>
        <taxon>Amphibia</taxon>
        <taxon>Batrachia</taxon>
        <taxon>Anura</taxon>
        <taxon>Neobatrachia</taxon>
        <taxon>Ranoidea</taxon>
        <taxon>Ranidae</taxon>
        <taxon>Staurois</taxon>
    </lineage>
</organism>
<reference evidence="1" key="1">
    <citation type="submission" date="2023-05" db="EMBL/GenBank/DDBJ databases">
        <authorList>
            <person name="Stuckert A."/>
        </authorList>
    </citation>
    <scope>NUCLEOTIDE SEQUENCE</scope>
</reference>
<dbReference type="EMBL" id="CATNWA010010358">
    <property type="protein sequence ID" value="CAI9559773.1"/>
    <property type="molecule type" value="Genomic_DNA"/>
</dbReference>
<gene>
    <name evidence="1" type="ORF">SPARVUS_LOCUS5141464</name>
</gene>
<evidence type="ECO:0000313" key="2">
    <source>
        <dbReference type="Proteomes" id="UP001162483"/>
    </source>
</evidence>